<feature type="coiled-coil region" evidence="8">
    <location>
        <begin position="641"/>
        <end position="696"/>
    </location>
</feature>
<dbReference type="Gene3D" id="3.40.50.150">
    <property type="entry name" value="Vaccinia Virus protein VP39"/>
    <property type="match status" value="1"/>
</dbReference>
<name>A0ABQ6PUI8_9BACT</name>
<evidence type="ECO:0000256" key="6">
    <source>
        <dbReference type="ARBA" id="ARBA00023125"/>
    </source>
</evidence>
<dbReference type="PANTHER" id="PTHR33841:SF1">
    <property type="entry name" value="DNA METHYLTRANSFERASE A"/>
    <property type="match status" value="1"/>
</dbReference>
<accession>A0ABQ6PUI8</accession>
<dbReference type="SUPFAM" id="SSF53335">
    <property type="entry name" value="S-adenosyl-L-methionine-dependent methyltransferases"/>
    <property type="match status" value="1"/>
</dbReference>
<evidence type="ECO:0000313" key="11">
    <source>
        <dbReference type="EMBL" id="GMQ31603.1"/>
    </source>
</evidence>
<evidence type="ECO:0000256" key="5">
    <source>
        <dbReference type="ARBA" id="ARBA00022747"/>
    </source>
</evidence>
<keyword evidence="2" id="KW-0489">Methyltransferase</keyword>
<evidence type="ECO:0000256" key="7">
    <source>
        <dbReference type="ARBA" id="ARBA00047942"/>
    </source>
</evidence>
<dbReference type="PROSITE" id="PS00092">
    <property type="entry name" value="N6_MTASE"/>
    <property type="match status" value="1"/>
</dbReference>
<evidence type="ECO:0000256" key="2">
    <source>
        <dbReference type="ARBA" id="ARBA00022603"/>
    </source>
</evidence>
<sequence length="1207" mass="140786">MKEKELKEILKKKFELVDGKYLPEPWKRVLSLFFKKTEYYSSPDNPFMEMDKVVDGKEIGSVRLDDGKKLGIFAVEVSDNVNIVRNRQGLREIAAKHIDQNIIHGALTFFYNRNQEDYRFTFISKESSLNPETGQLIKGETKPKRYTYLLGANEACTTAAKRMLVLADKREKGEITLADLKEVFSVEALNKDFFKSYKAHYEKFWKHLAHEENPFRERLIDAEKDTKEKQEKPIRDFAKKLLGRIVFLHFLQKKGWMGCPSDTESWTGGDPRFMQSLYETYEPKALFHSKCLTRLFFETLNTKSDNDLFFIEGLTGKLNGSRVPYLNGGLFEPEKNKTTLKIDFPPDFFRELLEFFDQYNFTIDENSPDDHEVGIDPEMLGHIFENLLEDYREKGAFYTPKEIVQYMCKESLIQYLMNTFQEQKDIEQFVRVHTVSPFLAERENAQLLNRKLDEIKVCDPAIGSGAFPIGMLQEIFEAKRFIYPYLKTTQPFNPAEVKKNIIQNSIYGVDLEKGAVDIAQLRFWLALVVEEENPHPLPNLDYKIMQGDSLLEQYVGIDLSKTAIFAEPTVQVYQSSMFEEPKANYGFSKEKKDDIKSLMESYFRIEDKDVKNDIHKQIDRIVVDHIDKSLEFFENKLLIEIATYEKQLNKKLEGLNEVQRKNGLIKYKEVKEINSRKAQLENRNEARRKLLNFENTDERPYFLWHLFFMDVMQKGGFDVMIGNPPYIQLQKMGTYTDVLQEVGFETFARTGDIYCLFYEKGFNLLKPCGVLTYITSNKWMRGGYGRSLRNYFTTVNTQKIINLGPGIFHSATVDTNIYVGKKEPFANSVKGIAIDSRTDISYLREEELIPMQDVNEDAWVVLDEADLQISKAFENFGKPLKDWDIKINFGIKTGFNDAFIIPQETRDELVSEDPKADELIRPILKGREIERYYAEWTNDFIISTFPAKNLEIEDYPSVKRYLEGYLPKLNQTGEEFINKEGEVEKTRKKTVNKWFETQDPIAFQEEFRKEKVIWKRIGSIMRFAYSDVEMYCLDSTCIATGEKIKFLTAVLNSKAGLYQLFKTSPQTGTGDQIISVQALEPLLVYYPTDEVEAKFNLIVDYILFIRKSKEQLFQYVTNEHVSGFFEEIIDLMVYELYFEEEMKSKGIDVLELIRNKSFPDITQSEDPKTLVQKVYYELQQKDNPIRNRILVSSVRSETIARINAATR</sequence>
<evidence type="ECO:0000256" key="3">
    <source>
        <dbReference type="ARBA" id="ARBA00022679"/>
    </source>
</evidence>
<keyword evidence="4" id="KW-0949">S-adenosyl-L-methionine</keyword>
<evidence type="ECO:0000259" key="9">
    <source>
        <dbReference type="Pfam" id="PF07669"/>
    </source>
</evidence>
<evidence type="ECO:0000256" key="8">
    <source>
        <dbReference type="SAM" id="Coils"/>
    </source>
</evidence>
<evidence type="ECO:0000256" key="1">
    <source>
        <dbReference type="ARBA" id="ARBA00011900"/>
    </source>
</evidence>
<organism evidence="11 12">
    <name type="scientific">Algoriphagus confluentis</name>
    <dbReference type="NCBI Taxonomy" id="1697556"/>
    <lineage>
        <taxon>Bacteria</taxon>
        <taxon>Pseudomonadati</taxon>
        <taxon>Bacteroidota</taxon>
        <taxon>Cytophagia</taxon>
        <taxon>Cytophagales</taxon>
        <taxon>Cyclobacteriaceae</taxon>
        <taxon>Algoriphagus</taxon>
    </lineage>
</organism>
<evidence type="ECO:0000259" key="10">
    <source>
        <dbReference type="Pfam" id="PF12950"/>
    </source>
</evidence>
<dbReference type="InterPro" id="IPR002052">
    <property type="entry name" value="DNA_methylase_N6_adenine_CS"/>
</dbReference>
<feature type="domain" description="TaqI-like C-terminal specificity" evidence="10">
    <location>
        <begin position="922"/>
        <end position="1055"/>
    </location>
</feature>
<evidence type="ECO:0000256" key="4">
    <source>
        <dbReference type="ARBA" id="ARBA00022691"/>
    </source>
</evidence>
<dbReference type="InterPro" id="IPR011639">
    <property type="entry name" value="MethylTrfase_TaqI-like_dom"/>
</dbReference>
<keyword evidence="8" id="KW-0175">Coiled coil</keyword>
<feature type="domain" description="Type II methyltransferase M.TaqI-like" evidence="9">
    <location>
        <begin position="504"/>
        <end position="803"/>
    </location>
</feature>
<keyword evidence="5" id="KW-0680">Restriction system</keyword>
<dbReference type="EMBL" id="BTPD01000021">
    <property type="protein sequence ID" value="GMQ31603.1"/>
    <property type="molecule type" value="Genomic_DNA"/>
</dbReference>
<comment type="caution">
    <text evidence="11">The sequence shown here is derived from an EMBL/GenBank/DDBJ whole genome shotgun (WGS) entry which is preliminary data.</text>
</comment>
<comment type="catalytic activity">
    <reaction evidence="7">
        <text>a 2'-deoxyadenosine in DNA + S-adenosyl-L-methionine = an N(6)-methyl-2'-deoxyadenosine in DNA + S-adenosyl-L-homocysteine + H(+)</text>
        <dbReference type="Rhea" id="RHEA:15197"/>
        <dbReference type="Rhea" id="RHEA-COMP:12418"/>
        <dbReference type="Rhea" id="RHEA-COMP:12419"/>
        <dbReference type="ChEBI" id="CHEBI:15378"/>
        <dbReference type="ChEBI" id="CHEBI:57856"/>
        <dbReference type="ChEBI" id="CHEBI:59789"/>
        <dbReference type="ChEBI" id="CHEBI:90615"/>
        <dbReference type="ChEBI" id="CHEBI:90616"/>
        <dbReference type="EC" id="2.1.1.72"/>
    </reaction>
</comment>
<gene>
    <name evidence="11" type="ORF">Aconfl_42480</name>
</gene>
<dbReference type="Pfam" id="PF12950">
    <property type="entry name" value="TaqI_C"/>
    <property type="match status" value="1"/>
</dbReference>
<dbReference type="EC" id="2.1.1.72" evidence="1"/>
<keyword evidence="3" id="KW-0808">Transferase</keyword>
<reference evidence="11 12" key="1">
    <citation type="submission" date="2023-08" db="EMBL/GenBank/DDBJ databases">
        <title>Draft genome sequence of Algoriphagus confluentis.</title>
        <authorList>
            <person name="Takatani N."/>
            <person name="Hosokawa M."/>
            <person name="Sawabe T."/>
        </authorList>
    </citation>
    <scope>NUCLEOTIDE SEQUENCE [LARGE SCALE GENOMIC DNA]</scope>
    <source>
        <strain evidence="11 12">NBRC 111222</strain>
    </source>
</reference>
<dbReference type="Proteomes" id="UP001338309">
    <property type="component" value="Unassembled WGS sequence"/>
</dbReference>
<evidence type="ECO:0000313" key="12">
    <source>
        <dbReference type="Proteomes" id="UP001338309"/>
    </source>
</evidence>
<dbReference type="InterPro" id="IPR029063">
    <property type="entry name" value="SAM-dependent_MTases_sf"/>
</dbReference>
<dbReference type="Pfam" id="PF07669">
    <property type="entry name" value="Eco57I"/>
    <property type="match status" value="1"/>
</dbReference>
<keyword evidence="12" id="KW-1185">Reference proteome</keyword>
<dbReference type="InterPro" id="IPR050953">
    <property type="entry name" value="N4_N6_ade-DNA_methylase"/>
</dbReference>
<proteinExistence type="predicted"/>
<protein>
    <recommendedName>
        <fullName evidence="1">site-specific DNA-methyltransferase (adenine-specific)</fullName>
        <ecNumber evidence="1">2.1.1.72</ecNumber>
    </recommendedName>
</protein>
<dbReference type="PRINTS" id="PR00507">
    <property type="entry name" value="N12N6MTFRASE"/>
</dbReference>
<dbReference type="PANTHER" id="PTHR33841">
    <property type="entry name" value="DNA METHYLTRANSFERASE YEEA-RELATED"/>
    <property type="match status" value="1"/>
</dbReference>
<keyword evidence="6" id="KW-0238">DNA-binding</keyword>
<dbReference type="RefSeq" id="WP_338226374.1">
    <property type="nucleotide sequence ID" value="NZ_BTPD01000021.1"/>
</dbReference>
<dbReference type="InterPro" id="IPR025931">
    <property type="entry name" value="TaqI_C"/>
</dbReference>